<comment type="caution">
    <text evidence="3">The sequence shown here is derived from an EMBL/GenBank/DDBJ whole genome shotgun (WGS) entry which is preliminary data.</text>
</comment>
<feature type="chain" id="PRO_5046556110" evidence="1">
    <location>
        <begin position="30"/>
        <end position="381"/>
    </location>
</feature>
<dbReference type="Pfam" id="PF07995">
    <property type="entry name" value="GSDH"/>
    <property type="match status" value="1"/>
</dbReference>
<keyword evidence="3" id="KW-0560">Oxidoreductase</keyword>
<organism evidence="3 4">
    <name type="scientific">Saccharospirillum mangrovi</name>
    <dbReference type="NCBI Taxonomy" id="2161747"/>
    <lineage>
        <taxon>Bacteria</taxon>
        <taxon>Pseudomonadati</taxon>
        <taxon>Pseudomonadota</taxon>
        <taxon>Gammaproteobacteria</taxon>
        <taxon>Oceanospirillales</taxon>
        <taxon>Saccharospirillaceae</taxon>
        <taxon>Saccharospirillum</taxon>
    </lineage>
</organism>
<dbReference type="InterPro" id="IPR011041">
    <property type="entry name" value="Quinoprot_gluc/sorb_DH_b-prop"/>
</dbReference>
<dbReference type="PANTHER" id="PTHR19328">
    <property type="entry name" value="HEDGEHOG-INTERACTING PROTEIN"/>
    <property type="match status" value="1"/>
</dbReference>
<accession>A0ABV7ZYX5</accession>
<name>A0ABV7ZYX5_9GAMM</name>
<sequence length="381" mass="41972">MFCSILSRPFGATLVFLAGLGFLPVVSHAQTTEPTSTERVQIDVITTGLNYPWALTFLPDGRMLITERTGHLRLVTQDGVLLDRRVPGLPDIYVSGQGGLQDIALAPDFATSQRVFFSYSCGTEQANHLCLASARFVDDSLSEVQEIFRTQPAKAGSAHYGGRMAFLPDQTLLLTTGDGFDYREQAQNRTNTLGKIVRVEQDGSIPNDNPFLDQPEAAPELYSLGHRNPQGIVYDPITQQVISHEHGPRGGDEVNRIQAGNNYGWPIVTTGLDYTGAMVTPFQQRAGMQEPLWTWTPSIAPSGLAVYTGDLFPQWRGHLFVTALAGKALHRLKWTGNQILTEERLLVNLDERLRDVRVGPDGAIYVLTDSAEGRLLRLTPN</sequence>
<gene>
    <name evidence="3" type="ORF">ACFOOG_12715</name>
</gene>
<dbReference type="Proteomes" id="UP001595617">
    <property type="component" value="Unassembled WGS sequence"/>
</dbReference>
<evidence type="ECO:0000259" key="2">
    <source>
        <dbReference type="Pfam" id="PF07995"/>
    </source>
</evidence>
<dbReference type="SUPFAM" id="SSF50952">
    <property type="entry name" value="Soluble quinoprotein glucose dehydrogenase"/>
    <property type="match status" value="1"/>
</dbReference>
<dbReference type="EMBL" id="JBHRYR010000003">
    <property type="protein sequence ID" value="MFC3853698.1"/>
    <property type="molecule type" value="Genomic_DNA"/>
</dbReference>
<protein>
    <submittedName>
        <fullName evidence="3">PQQ-dependent sugar dehydrogenase</fullName>
        <ecNumber evidence="3">1.1.5.-</ecNumber>
    </submittedName>
</protein>
<dbReference type="InterPro" id="IPR011042">
    <property type="entry name" value="6-blade_b-propeller_TolB-like"/>
</dbReference>
<dbReference type="Gene3D" id="2.120.10.30">
    <property type="entry name" value="TolB, C-terminal domain"/>
    <property type="match status" value="1"/>
</dbReference>
<keyword evidence="1" id="KW-0732">Signal</keyword>
<dbReference type="PANTHER" id="PTHR19328:SF75">
    <property type="entry name" value="ALDOSE SUGAR DEHYDROGENASE YLII"/>
    <property type="match status" value="1"/>
</dbReference>
<keyword evidence="4" id="KW-1185">Reference proteome</keyword>
<evidence type="ECO:0000313" key="3">
    <source>
        <dbReference type="EMBL" id="MFC3853698.1"/>
    </source>
</evidence>
<feature type="signal peptide" evidence="1">
    <location>
        <begin position="1"/>
        <end position="29"/>
    </location>
</feature>
<dbReference type="RefSeq" id="WP_380697098.1">
    <property type="nucleotide sequence ID" value="NZ_JBHRYR010000003.1"/>
</dbReference>
<dbReference type="InterPro" id="IPR012938">
    <property type="entry name" value="Glc/Sorbosone_DH"/>
</dbReference>
<proteinExistence type="predicted"/>
<feature type="domain" description="Glucose/Sorbosone dehydrogenase" evidence="2">
    <location>
        <begin position="49"/>
        <end position="377"/>
    </location>
</feature>
<evidence type="ECO:0000313" key="4">
    <source>
        <dbReference type="Proteomes" id="UP001595617"/>
    </source>
</evidence>
<dbReference type="EC" id="1.1.5.-" evidence="3"/>
<evidence type="ECO:0000256" key="1">
    <source>
        <dbReference type="SAM" id="SignalP"/>
    </source>
</evidence>
<reference evidence="4" key="1">
    <citation type="journal article" date="2019" name="Int. J. Syst. Evol. Microbiol.">
        <title>The Global Catalogue of Microorganisms (GCM) 10K type strain sequencing project: providing services to taxonomists for standard genome sequencing and annotation.</title>
        <authorList>
            <consortium name="The Broad Institute Genomics Platform"/>
            <consortium name="The Broad Institute Genome Sequencing Center for Infectious Disease"/>
            <person name="Wu L."/>
            <person name="Ma J."/>
        </authorList>
    </citation>
    <scope>NUCLEOTIDE SEQUENCE [LARGE SCALE GENOMIC DNA]</scope>
    <source>
        <strain evidence="4">IBRC 10765</strain>
    </source>
</reference>
<dbReference type="GO" id="GO:0016491">
    <property type="term" value="F:oxidoreductase activity"/>
    <property type="evidence" value="ECO:0007669"/>
    <property type="project" value="UniProtKB-KW"/>
</dbReference>